<keyword evidence="2 5" id="KW-0812">Transmembrane</keyword>
<keyword evidence="8" id="KW-1185">Reference proteome</keyword>
<comment type="subcellular location">
    <subcellularLocation>
        <location evidence="1">Membrane</location>
        <topology evidence="1">Multi-pass membrane protein</topology>
    </subcellularLocation>
</comment>
<dbReference type="InterPro" id="IPR001902">
    <property type="entry name" value="SLC26A/SulP_fam"/>
</dbReference>
<accession>A0ABU0LPT0</accession>
<comment type="caution">
    <text evidence="7">The sequence shown here is derived from an EMBL/GenBank/DDBJ whole genome shotgun (WGS) entry which is preliminary data.</text>
</comment>
<evidence type="ECO:0000256" key="1">
    <source>
        <dbReference type="ARBA" id="ARBA00004141"/>
    </source>
</evidence>
<feature type="transmembrane region" description="Helical" evidence="5">
    <location>
        <begin position="386"/>
        <end position="413"/>
    </location>
</feature>
<feature type="transmembrane region" description="Helical" evidence="5">
    <location>
        <begin position="49"/>
        <end position="65"/>
    </location>
</feature>
<feature type="transmembrane region" description="Helical" evidence="5">
    <location>
        <begin position="134"/>
        <end position="158"/>
    </location>
</feature>
<evidence type="ECO:0000256" key="3">
    <source>
        <dbReference type="ARBA" id="ARBA00022989"/>
    </source>
</evidence>
<feature type="transmembrane region" description="Helical" evidence="5">
    <location>
        <begin position="325"/>
        <end position="341"/>
    </location>
</feature>
<protein>
    <submittedName>
        <fullName evidence="7">High affinity sulfate transporter 1</fullName>
    </submittedName>
</protein>
<feature type="transmembrane region" description="Helical" evidence="5">
    <location>
        <begin position="207"/>
        <end position="229"/>
    </location>
</feature>
<evidence type="ECO:0000256" key="5">
    <source>
        <dbReference type="SAM" id="Phobius"/>
    </source>
</evidence>
<evidence type="ECO:0000256" key="2">
    <source>
        <dbReference type="ARBA" id="ARBA00022692"/>
    </source>
</evidence>
<evidence type="ECO:0000313" key="8">
    <source>
        <dbReference type="Proteomes" id="UP001235094"/>
    </source>
</evidence>
<feature type="domain" description="STAS" evidence="6">
    <location>
        <begin position="437"/>
        <end position="552"/>
    </location>
</feature>
<feature type="transmembrane region" description="Helical" evidence="5">
    <location>
        <begin position="178"/>
        <end position="195"/>
    </location>
</feature>
<dbReference type="InterPro" id="IPR036513">
    <property type="entry name" value="STAS_dom_sf"/>
</dbReference>
<evidence type="ECO:0000256" key="4">
    <source>
        <dbReference type="ARBA" id="ARBA00023136"/>
    </source>
</evidence>
<dbReference type="InterPro" id="IPR002645">
    <property type="entry name" value="STAS_dom"/>
</dbReference>
<feature type="transmembrane region" description="Helical" evidence="5">
    <location>
        <begin position="347"/>
        <end position="365"/>
    </location>
</feature>
<dbReference type="Gene3D" id="3.30.750.24">
    <property type="entry name" value="STAS domain"/>
    <property type="match status" value="1"/>
</dbReference>
<keyword evidence="4 5" id="KW-0472">Membrane</keyword>
<sequence length="561" mass="57680">MKLALPFFKGFAGFRMSWAGRDVMAGLAIAAVAIPSAVAYPAIAGLPPEVGVYSSIFSLLGYALLGPSHRLVVGPDAATMTVLAAVLASILAQDPGLDRVATAALLALCVGGMCLIAGRLRLGEIAAFLSRPILIGFISGISISIMVGQIGRFTGLAIASDGLVAPILELVGKAGDVHWPSVALGGALLALTLLLERLKSPVPGPLVVVTVAMAGSALFDFAGLGIKVVGSLPQSLPAFSVPVPAAVPLQQLLLGAGALWLVSFSSGLVAARSFGARGGFAVDANEELRGLGGANLVTGVFSGFPVTVSDSRTAVNLSVGGRSQLAGVVAAVALASLLVFLNDALSLLPAPALGAILVAASIGLIDLKSLRELWHISRMEFAFALIGMWGAVSLGVLNGVIVAVSATLLYVLLKEMRPRDALLGRLPGRSGFYKLHRFPEARPVPGLTLCLIQGSLLFFNVDYVRERLEQLIAEMPADASWLVLDASAVVQLDSTAAAMLDDVRAKAAGRGVAFGLAELNYAPRQLLERAGVLGRIGADMVFEDLEEAASAFAARQAAGAS</sequence>
<dbReference type="PANTHER" id="PTHR11814">
    <property type="entry name" value="SULFATE TRANSPORTER"/>
    <property type="match status" value="1"/>
</dbReference>
<keyword evidence="3 5" id="KW-1133">Transmembrane helix</keyword>
<organism evidence="7 8">
    <name type="scientific">Ancylobacter amanitiformis</name>
    <dbReference type="NCBI Taxonomy" id="217069"/>
    <lineage>
        <taxon>Bacteria</taxon>
        <taxon>Pseudomonadati</taxon>
        <taxon>Pseudomonadota</taxon>
        <taxon>Alphaproteobacteria</taxon>
        <taxon>Hyphomicrobiales</taxon>
        <taxon>Xanthobacteraceae</taxon>
        <taxon>Ancylobacter</taxon>
    </lineage>
</organism>
<feature type="transmembrane region" description="Helical" evidence="5">
    <location>
        <begin position="103"/>
        <end position="122"/>
    </location>
</feature>
<dbReference type="InterPro" id="IPR011547">
    <property type="entry name" value="SLC26A/SulP_dom"/>
</dbReference>
<evidence type="ECO:0000259" key="6">
    <source>
        <dbReference type="PROSITE" id="PS50801"/>
    </source>
</evidence>
<reference evidence="7 8" key="1">
    <citation type="submission" date="2023-07" db="EMBL/GenBank/DDBJ databases">
        <title>Genomic Encyclopedia of Type Strains, Phase IV (KMG-IV): sequencing the most valuable type-strain genomes for metagenomic binning, comparative biology and taxonomic classification.</title>
        <authorList>
            <person name="Goeker M."/>
        </authorList>
    </citation>
    <scope>NUCLEOTIDE SEQUENCE [LARGE SCALE GENOMIC DNA]</scope>
    <source>
        <strain evidence="7 8">DSM 15561</strain>
    </source>
</reference>
<dbReference type="PROSITE" id="PS50801">
    <property type="entry name" value="STAS"/>
    <property type="match status" value="1"/>
</dbReference>
<dbReference type="Pfam" id="PF00916">
    <property type="entry name" value="Sulfate_transp"/>
    <property type="match status" value="1"/>
</dbReference>
<dbReference type="CDD" id="cd07042">
    <property type="entry name" value="STAS_SulP_like_sulfate_transporter"/>
    <property type="match status" value="1"/>
</dbReference>
<dbReference type="RefSeq" id="WP_306889436.1">
    <property type="nucleotide sequence ID" value="NZ_JAUSVR010000004.1"/>
</dbReference>
<gene>
    <name evidence="7" type="ORF">QOZ99_001599</name>
</gene>
<dbReference type="EMBL" id="JAUSVR010000004">
    <property type="protein sequence ID" value="MDQ0510711.1"/>
    <property type="molecule type" value="Genomic_DNA"/>
</dbReference>
<proteinExistence type="predicted"/>
<evidence type="ECO:0000313" key="7">
    <source>
        <dbReference type="EMBL" id="MDQ0510711.1"/>
    </source>
</evidence>
<dbReference type="Proteomes" id="UP001235094">
    <property type="component" value="Unassembled WGS sequence"/>
</dbReference>
<name>A0ABU0LPT0_9HYPH</name>
<dbReference type="Pfam" id="PF01740">
    <property type="entry name" value="STAS"/>
    <property type="match status" value="1"/>
</dbReference>
<dbReference type="SUPFAM" id="SSF52091">
    <property type="entry name" value="SpoIIaa-like"/>
    <property type="match status" value="1"/>
</dbReference>
<feature type="transmembrane region" description="Helical" evidence="5">
    <location>
        <begin position="249"/>
        <end position="271"/>
    </location>
</feature>